<comment type="subcellular location">
    <subcellularLocation>
        <location evidence="4">Secreted</location>
    </subcellularLocation>
    <subcellularLocation>
        <location evidence="4">Bacterial flagellum</location>
    </subcellularLocation>
</comment>
<feature type="domain" description="EF-hand" evidence="5">
    <location>
        <begin position="273"/>
        <end position="299"/>
    </location>
</feature>
<evidence type="ECO:0000256" key="3">
    <source>
        <dbReference type="ARBA" id="ARBA00023143"/>
    </source>
</evidence>
<comment type="function">
    <text evidence="4">Flagellin is the subunit protein which polymerizes to form the filaments of bacterial flagella.</text>
</comment>
<reference evidence="6 7" key="1">
    <citation type="submission" date="2020-03" db="EMBL/GenBank/DDBJ databases">
        <title>Draft genome sequence of environmentally isolated violet-colored cultures.</title>
        <authorList>
            <person name="Wilson H.S."/>
        </authorList>
    </citation>
    <scope>NUCLEOTIDE SEQUENCE [LARGE SCALE GENOMIC DNA]</scope>
    <source>
        <strain evidence="6 7">HSC-16F04</strain>
    </source>
</reference>
<dbReference type="PANTHER" id="PTHR42792">
    <property type="entry name" value="FLAGELLIN"/>
    <property type="match status" value="1"/>
</dbReference>
<dbReference type="PANTHER" id="PTHR42792:SF2">
    <property type="entry name" value="FLAGELLIN"/>
    <property type="match status" value="1"/>
</dbReference>
<evidence type="ECO:0000256" key="1">
    <source>
        <dbReference type="ARBA" id="ARBA00005709"/>
    </source>
</evidence>
<dbReference type="Gene3D" id="2.170.280.10">
    <property type="entry name" value="f41 fragment of flagellin, middle domain"/>
    <property type="match status" value="1"/>
</dbReference>
<name>A0ABX0KYH3_9NEIS</name>
<keyword evidence="6" id="KW-0969">Cilium</keyword>
<dbReference type="Pfam" id="PF00700">
    <property type="entry name" value="Flagellin_C"/>
    <property type="match status" value="1"/>
</dbReference>
<dbReference type="PROSITE" id="PS50222">
    <property type="entry name" value="EF_HAND_2"/>
    <property type="match status" value="1"/>
</dbReference>
<dbReference type="InterPro" id="IPR046358">
    <property type="entry name" value="Flagellin_C"/>
</dbReference>
<dbReference type="InterPro" id="IPR042187">
    <property type="entry name" value="Flagellin_C_sub2"/>
</dbReference>
<evidence type="ECO:0000259" key="5">
    <source>
        <dbReference type="PROSITE" id="PS50222"/>
    </source>
</evidence>
<keyword evidence="2 4" id="KW-0964">Secreted</keyword>
<dbReference type="Gene3D" id="1.20.1330.10">
    <property type="entry name" value="f41 fragment of flagellin, N-terminal domain"/>
    <property type="match status" value="1"/>
</dbReference>
<dbReference type="SUPFAM" id="SSF64518">
    <property type="entry name" value="Phase 1 flagellin"/>
    <property type="match status" value="1"/>
</dbReference>
<gene>
    <name evidence="6" type="ORF">HA050_15545</name>
</gene>
<comment type="similarity">
    <text evidence="1 4">Belongs to the bacterial flagellin family.</text>
</comment>
<sequence>MLIINTNVAALMVQRNLEKTQTALNTSLQRLSSGLRINSAKDDPAGLLITERMSAKIRGLTQARQNASDAISMAQTGEGALTQQIDILQRIRELAVQSANASNSASDRRAMNAEVTQLLEELDRIARDTEFNGQKLFDGSSSIMSYQIGPNAGNTLSTRLNNLRTDQYGAYTIGSSTPARSEASTGTLSYTDGMTGTISTVSGAVFSSGTLQLNGRSISLNEADSARTIAAKINQANTGVTASARTETILSLGSGSYALTVASKSSNFSAVNFNVVDANNNGVIDRDEYASAISAFNAKSSKTGVLAQLTEFKNASGNAAWGIKLNNNDGNHIVLASNSGAASGFGAAVSVWNYDPATSMCNNPRMTESLLGSPPYNLSGSGSISFAGQVALNSNTAYSLQTDSTLSVRNGVFYDGSSSGTLPPGSTLSPRLSAVSELDVSSAQNAALSMIIADKALDTLNQQRSSLGAFQNRIAFTIAYIDNSIETTSAARSRIRDADMATEIAAFTRSQILMQVGNAMLAAANAVPNLILSLLKSL</sequence>
<dbReference type="Pfam" id="PF00669">
    <property type="entry name" value="Flagellin_N"/>
    <property type="match status" value="1"/>
</dbReference>
<keyword evidence="3 4" id="KW-0975">Bacterial flagellum</keyword>
<dbReference type="InterPro" id="IPR002048">
    <property type="entry name" value="EF_hand_dom"/>
</dbReference>
<evidence type="ECO:0000256" key="2">
    <source>
        <dbReference type="ARBA" id="ARBA00022525"/>
    </source>
</evidence>
<comment type="caution">
    <text evidence="6">The sequence shown here is derived from an EMBL/GenBank/DDBJ whole genome shotgun (WGS) entry which is preliminary data.</text>
</comment>
<dbReference type="EMBL" id="JAAOLX010000008">
    <property type="protein sequence ID" value="NHQ87532.1"/>
    <property type="molecule type" value="Genomic_DNA"/>
</dbReference>
<keyword evidence="7" id="KW-1185">Reference proteome</keyword>
<dbReference type="PROSITE" id="PS00018">
    <property type="entry name" value="EF_HAND_1"/>
    <property type="match status" value="1"/>
</dbReference>
<accession>A0ABX0KYH3</accession>
<proteinExistence type="inferred from homology"/>
<dbReference type="InterPro" id="IPR018247">
    <property type="entry name" value="EF_Hand_1_Ca_BS"/>
</dbReference>
<organism evidence="6 7">
    <name type="scientific">Iodobacter violaceini</name>
    <dbReference type="NCBI Taxonomy" id="3044271"/>
    <lineage>
        <taxon>Bacteria</taxon>
        <taxon>Pseudomonadati</taxon>
        <taxon>Pseudomonadota</taxon>
        <taxon>Betaproteobacteria</taxon>
        <taxon>Neisseriales</taxon>
        <taxon>Chitinibacteraceae</taxon>
        <taxon>Iodobacter</taxon>
    </lineage>
</organism>
<keyword evidence="6" id="KW-0966">Cell projection</keyword>
<dbReference type="RefSeq" id="WP_166828056.1">
    <property type="nucleotide sequence ID" value="NZ_JAAOLX010000008.1"/>
</dbReference>
<evidence type="ECO:0000313" key="7">
    <source>
        <dbReference type="Proteomes" id="UP000712570"/>
    </source>
</evidence>
<dbReference type="Gene3D" id="6.10.10.10">
    <property type="entry name" value="Flagellar export chaperone, C-terminal domain"/>
    <property type="match status" value="1"/>
</dbReference>
<dbReference type="Gene3D" id="2.30.220.10">
    <property type="entry name" value="f41 fragment of flagellin, C-terminal domain"/>
    <property type="match status" value="1"/>
</dbReference>
<dbReference type="InterPro" id="IPR010810">
    <property type="entry name" value="Flagellin_hook_IN_motif"/>
</dbReference>
<keyword evidence="6" id="KW-0282">Flagellum</keyword>
<dbReference type="Pfam" id="PF07196">
    <property type="entry name" value="Flagellin_IN"/>
    <property type="match status" value="1"/>
</dbReference>
<dbReference type="InterPro" id="IPR001029">
    <property type="entry name" value="Flagellin_N"/>
</dbReference>
<dbReference type="Proteomes" id="UP000712570">
    <property type="component" value="Unassembled WGS sequence"/>
</dbReference>
<evidence type="ECO:0000313" key="6">
    <source>
        <dbReference type="EMBL" id="NHQ87532.1"/>
    </source>
</evidence>
<evidence type="ECO:0000256" key="4">
    <source>
        <dbReference type="RuleBase" id="RU362073"/>
    </source>
</evidence>
<dbReference type="PRINTS" id="PR00207">
    <property type="entry name" value="FLAGELLIN"/>
</dbReference>
<protein>
    <recommendedName>
        <fullName evidence="4">Flagellin</fullName>
    </recommendedName>
</protein>
<dbReference type="InterPro" id="IPR001492">
    <property type="entry name" value="Flagellin"/>
</dbReference>